<protein>
    <recommendedName>
        <fullName evidence="1">Nucleotide modification associated domain-containing protein</fullName>
    </recommendedName>
</protein>
<dbReference type="Proteomes" id="UP001629274">
    <property type="component" value="Unassembled WGS sequence"/>
</dbReference>
<dbReference type="Pfam" id="PF18753">
    <property type="entry name" value="Nmad2"/>
    <property type="match status" value="1"/>
</dbReference>
<sequence>MSVTIGYKMTHDSGFAPNPFHGVLTLATCKPKIRAFRRPSDWVAGFASQELVDSAARRGVIIPRDGLVYLMQISEVLLLHAYFEDSRFVRKRPPRESSDAVALCGDNIYYHDHRGKYEQLENRHHTRAEAFHDTSGVNALVTGRFYYFGRKCFVPDGGWAATTGGPVSRGRTFYCPDGFAEKVLRYFDAKGIAEGMHALPSLMDEGTPVHPKQFCASSAHELGFAPPVLAGSRSRLGSCGG</sequence>
<evidence type="ECO:0000313" key="2">
    <source>
        <dbReference type="EMBL" id="MFM0239714.1"/>
    </source>
</evidence>
<feature type="domain" description="Nucleotide modification associated" evidence="1">
    <location>
        <begin position="7"/>
        <end position="151"/>
    </location>
</feature>
<keyword evidence="3" id="KW-1185">Reference proteome</keyword>
<evidence type="ECO:0000259" key="1">
    <source>
        <dbReference type="Pfam" id="PF18753"/>
    </source>
</evidence>
<organism evidence="2 3">
    <name type="scientific">Paraburkholderia phytofirmans</name>
    <dbReference type="NCBI Taxonomy" id="261302"/>
    <lineage>
        <taxon>Bacteria</taxon>
        <taxon>Pseudomonadati</taxon>
        <taxon>Pseudomonadota</taxon>
        <taxon>Betaproteobacteria</taxon>
        <taxon>Burkholderiales</taxon>
        <taxon>Burkholderiaceae</taxon>
        <taxon>Paraburkholderia</taxon>
    </lineage>
</organism>
<accession>A0ABW9BGK0</accession>
<gene>
    <name evidence="2" type="ORF">PQR03_16415</name>
</gene>
<evidence type="ECO:0000313" key="3">
    <source>
        <dbReference type="Proteomes" id="UP001629274"/>
    </source>
</evidence>
<name>A0ABW9BGK0_9BURK</name>
<proteinExistence type="predicted"/>
<dbReference type="InterPro" id="IPR041180">
    <property type="entry name" value="Nmad2"/>
</dbReference>
<dbReference type="EMBL" id="JAQQDR010000005">
    <property type="protein sequence ID" value="MFM0239714.1"/>
    <property type="molecule type" value="Genomic_DNA"/>
</dbReference>
<dbReference type="RefSeq" id="WP_408263403.1">
    <property type="nucleotide sequence ID" value="NZ_JAQQCK010000012.1"/>
</dbReference>
<comment type="caution">
    <text evidence="2">The sequence shown here is derived from an EMBL/GenBank/DDBJ whole genome shotgun (WGS) entry which is preliminary data.</text>
</comment>
<reference evidence="2 3" key="1">
    <citation type="journal article" date="2024" name="Chem. Sci.">
        <title>Discovery of megapolipeptins by genome mining of a Burkholderiales bacteria collection.</title>
        <authorList>
            <person name="Paulo B.S."/>
            <person name="Recchia M.J.J."/>
            <person name="Lee S."/>
            <person name="Fergusson C.H."/>
            <person name="Romanowski S.B."/>
            <person name="Hernandez A."/>
            <person name="Krull N."/>
            <person name="Liu D.Y."/>
            <person name="Cavanagh H."/>
            <person name="Bos A."/>
            <person name="Gray C.A."/>
            <person name="Murphy B.T."/>
            <person name="Linington R.G."/>
            <person name="Eustaquio A.S."/>
        </authorList>
    </citation>
    <scope>NUCLEOTIDE SEQUENCE [LARGE SCALE GENOMIC DNA]</scope>
    <source>
        <strain evidence="2 3">RL17-351-BIE-A</strain>
    </source>
</reference>